<dbReference type="InterPro" id="IPR036116">
    <property type="entry name" value="FN3_sf"/>
</dbReference>
<keyword evidence="5" id="KW-1185">Reference proteome</keyword>
<dbReference type="PANTHER" id="PTHR13817">
    <property type="entry name" value="TITIN"/>
    <property type="match status" value="1"/>
</dbReference>
<feature type="domain" description="Fibronectin type-III" evidence="4">
    <location>
        <begin position="302"/>
        <end position="402"/>
    </location>
</feature>
<feature type="transmembrane region" description="Helical" evidence="3">
    <location>
        <begin position="738"/>
        <end position="766"/>
    </location>
</feature>
<keyword evidence="1" id="KW-0677">Repeat</keyword>
<protein>
    <submittedName>
        <fullName evidence="6">Protein-tyrosine-phosphatase</fullName>
    </submittedName>
</protein>
<dbReference type="PROSITE" id="PS50853">
    <property type="entry name" value="FN3"/>
    <property type="match status" value="6"/>
</dbReference>
<dbReference type="PANTHER" id="PTHR13817:SF166">
    <property type="entry name" value="NEURONAL IGCAM-RELATED"/>
    <property type="match status" value="1"/>
</dbReference>
<evidence type="ECO:0000256" key="2">
    <source>
        <dbReference type="SAM" id="MobiDB-lite"/>
    </source>
</evidence>
<feature type="compositionally biased region" description="Acidic residues" evidence="2">
    <location>
        <begin position="978"/>
        <end position="988"/>
    </location>
</feature>
<feature type="region of interest" description="Disordered" evidence="2">
    <location>
        <begin position="941"/>
        <end position="1020"/>
    </location>
</feature>
<dbReference type="WBParaSite" id="L893_g16427.t1">
    <property type="protein sequence ID" value="L893_g16427.t1"/>
    <property type="gene ID" value="L893_g16427"/>
</dbReference>
<evidence type="ECO:0000256" key="1">
    <source>
        <dbReference type="ARBA" id="ARBA00022737"/>
    </source>
</evidence>
<dbReference type="SMART" id="SM00060">
    <property type="entry name" value="FN3"/>
    <property type="match status" value="6"/>
</dbReference>
<organism evidence="5 6">
    <name type="scientific">Steinernema glaseri</name>
    <dbReference type="NCBI Taxonomy" id="37863"/>
    <lineage>
        <taxon>Eukaryota</taxon>
        <taxon>Metazoa</taxon>
        <taxon>Ecdysozoa</taxon>
        <taxon>Nematoda</taxon>
        <taxon>Chromadorea</taxon>
        <taxon>Rhabditida</taxon>
        <taxon>Tylenchina</taxon>
        <taxon>Panagrolaimomorpha</taxon>
        <taxon>Strongyloidoidea</taxon>
        <taxon>Steinernematidae</taxon>
        <taxon>Steinernema</taxon>
    </lineage>
</organism>
<feature type="domain" description="Fibronectin type-III" evidence="4">
    <location>
        <begin position="514"/>
        <end position="604"/>
    </location>
</feature>
<dbReference type="Gene3D" id="2.60.40.10">
    <property type="entry name" value="Immunoglobulins"/>
    <property type="match status" value="7"/>
</dbReference>
<dbReference type="AlphaFoldDB" id="A0A1I7YHM0"/>
<evidence type="ECO:0000259" key="4">
    <source>
        <dbReference type="PROSITE" id="PS50853"/>
    </source>
</evidence>
<dbReference type="Pfam" id="PF00041">
    <property type="entry name" value="fn3"/>
    <property type="match status" value="5"/>
</dbReference>
<feature type="compositionally biased region" description="Polar residues" evidence="2">
    <location>
        <begin position="1011"/>
        <end position="1020"/>
    </location>
</feature>
<dbReference type="InterPro" id="IPR013783">
    <property type="entry name" value="Ig-like_fold"/>
</dbReference>
<feature type="region of interest" description="Disordered" evidence="2">
    <location>
        <begin position="795"/>
        <end position="814"/>
    </location>
</feature>
<proteinExistence type="predicted"/>
<feature type="compositionally biased region" description="Low complexity" evidence="2">
    <location>
        <begin position="946"/>
        <end position="955"/>
    </location>
</feature>
<keyword evidence="3" id="KW-1133">Transmembrane helix</keyword>
<dbReference type="SUPFAM" id="SSF49265">
    <property type="entry name" value="Fibronectin type III"/>
    <property type="match status" value="4"/>
</dbReference>
<dbReference type="Proteomes" id="UP000095287">
    <property type="component" value="Unplaced"/>
</dbReference>
<keyword evidence="3" id="KW-0812">Transmembrane</keyword>
<sequence>MLLNSHRGIDVNWSTVLENERNGIIRGYKVQLVPDEERLRLLHTKETVVTEQDVFTVSFNNLRPYTSYRAFVSAFTVVGEGPRGSPSGSMVTPEDVAGEPSNVGFSYVSETELRLKWMPPQQPNGKIINYSLRSWTDNDKKSVVTKFPHNTYGFSATTLMPHTQYFFGVQAETSVGLGPEVVVGVVTSSYRPPVVNPLAPEGHQTKLPSDKQIWIRWREPENGAMDEAPIRSVDIDFREDAVSSWTSLPYTILFSKKEALVPNLRPNTAYRFRIMFRGDFSQSDWSKESELIQTSEAAPSSPPEDLRVIPIESASVRVQWEVPKKAAWNSGNVGYRILYKIYPSNESYQSEEVNESAQPGEQMSHVIKKLTSFRHYIITVQTMNSLGNSVSARPKFVYVGYSVPKQRIEGLSGESLSSTSLRVTWDSWNDQDGDAINGYKVRYVQVVPLLEREKAMDDSTVIEEDVIISDNNSVILVELKKFSEYQISVTGYNRAGESESSIIRLTTLEDIPGPVSSLSFSDILLDSVNVSWSPPEQLNGNIVSYSVTYHKKDETIRKETVHGEYAVIGNLDENATYYFSVKAQTGAGEGEAVVGNVTIGASPGAPESPDKPVLIPEQTSVIIRWHDGAPGSSPIKGHLVQAKRIASSKDSSNSRFSSRAKRAIDQRPKHVIGEWVTISNIDGARSDYQIDYRLLVPSSYYVFRLFTRNTLGIGYPSIESEQLHVPDFIPDDPFYTKWWFIVMVGLITFVIIVIVISLLCVTGSAAKYRYDKRRASVDSLQLAENVVSYELRGTQRKSLKHNRPRDVPSRPDTNTSWISEFRDHSVYGSIADPGDRVDTGPYGALATDVMPTGSHYVMRGGTTPAFDVVSNLGASGPARPASEVSESTYAFAKYNVANRVNDDHFESINGQSLNCDDEPDISIARHYGGDDEIYRATWRRARDQASRQQRSDSQALPPPPPPPDVALPHRPGSFTESGDSEFGDDDIPVGDNPSVIHSLHDDRSVTAAPSRVSNGFSSFV</sequence>
<evidence type="ECO:0000256" key="3">
    <source>
        <dbReference type="SAM" id="Phobius"/>
    </source>
</evidence>
<dbReference type="InterPro" id="IPR050964">
    <property type="entry name" value="Striated_Muscle_Regulatory"/>
</dbReference>
<keyword evidence="3" id="KW-0472">Membrane</keyword>
<accession>A0A1I7YHM0</accession>
<feature type="compositionally biased region" description="Pro residues" evidence="2">
    <location>
        <begin position="956"/>
        <end position="965"/>
    </location>
</feature>
<feature type="domain" description="Fibronectin type-III" evidence="4">
    <location>
        <begin position="407"/>
        <end position="511"/>
    </location>
</feature>
<dbReference type="InterPro" id="IPR003961">
    <property type="entry name" value="FN3_dom"/>
</dbReference>
<feature type="domain" description="Fibronectin type-III" evidence="4">
    <location>
        <begin position="1"/>
        <end position="95"/>
    </location>
</feature>
<feature type="domain" description="Fibronectin type-III" evidence="4">
    <location>
        <begin position="199"/>
        <end position="297"/>
    </location>
</feature>
<reference evidence="6" key="1">
    <citation type="submission" date="2016-11" db="UniProtKB">
        <authorList>
            <consortium name="WormBaseParasite"/>
        </authorList>
    </citation>
    <scope>IDENTIFICATION</scope>
</reference>
<feature type="domain" description="Fibronectin type-III" evidence="4">
    <location>
        <begin position="99"/>
        <end position="192"/>
    </location>
</feature>
<evidence type="ECO:0000313" key="6">
    <source>
        <dbReference type="WBParaSite" id="L893_g16427.t1"/>
    </source>
</evidence>
<name>A0A1I7YHM0_9BILA</name>
<evidence type="ECO:0000313" key="5">
    <source>
        <dbReference type="Proteomes" id="UP000095287"/>
    </source>
</evidence>
<dbReference type="CDD" id="cd00063">
    <property type="entry name" value="FN3"/>
    <property type="match status" value="6"/>
</dbReference>